<reference evidence="1 2" key="1">
    <citation type="journal article" date="2019" name="Commun. Biol.">
        <title>The bagworm genome reveals a unique fibroin gene that provides high tensile strength.</title>
        <authorList>
            <person name="Kono N."/>
            <person name="Nakamura H."/>
            <person name="Ohtoshi R."/>
            <person name="Tomita M."/>
            <person name="Numata K."/>
            <person name="Arakawa K."/>
        </authorList>
    </citation>
    <scope>NUCLEOTIDE SEQUENCE [LARGE SCALE GENOMIC DNA]</scope>
</reference>
<dbReference type="Proteomes" id="UP000299102">
    <property type="component" value="Unassembled WGS sequence"/>
</dbReference>
<evidence type="ECO:0000313" key="1">
    <source>
        <dbReference type="EMBL" id="GBP19248.1"/>
    </source>
</evidence>
<name>A0A4C1TZ89_EUMVA</name>
<organism evidence="1 2">
    <name type="scientific">Eumeta variegata</name>
    <name type="common">Bagworm moth</name>
    <name type="synonym">Eumeta japonica</name>
    <dbReference type="NCBI Taxonomy" id="151549"/>
    <lineage>
        <taxon>Eukaryota</taxon>
        <taxon>Metazoa</taxon>
        <taxon>Ecdysozoa</taxon>
        <taxon>Arthropoda</taxon>
        <taxon>Hexapoda</taxon>
        <taxon>Insecta</taxon>
        <taxon>Pterygota</taxon>
        <taxon>Neoptera</taxon>
        <taxon>Endopterygota</taxon>
        <taxon>Lepidoptera</taxon>
        <taxon>Glossata</taxon>
        <taxon>Ditrysia</taxon>
        <taxon>Tineoidea</taxon>
        <taxon>Psychidae</taxon>
        <taxon>Oiketicinae</taxon>
        <taxon>Eumeta</taxon>
    </lineage>
</organism>
<keyword evidence="2" id="KW-1185">Reference proteome</keyword>
<dbReference type="AlphaFoldDB" id="A0A4C1TZ89"/>
<proteinExistence type="predicted"/>
<accession>A0A4C1TZ89</accession>
<sequence length="125" mass="14048">MSAGTKRLICSAVRGAVCSTPPRVVRSNFTEIIDFIDTHRIDVMERGRWNEICNPFARVSPGRPYRDKGIATEKKEDFSGRICIGKRIKRGIREYGFGKGLENEISRVQELRASGGRRVSTYAGL</sequence>
<gene>
    <name evidence="1" type="ORF">EVAR_79847_1</name>
</gene>
<evidence type="ECO:0000313" key="2">
    <source>
        <dbReference type="Proteomes" id="UP000299102"/>
    </source>
</evidence>
<comment type="caution">
    <text evidence="1">The sequence shown here is derived from an EMBL/GenBank/DDBJ whole genome shotgun (WGS) entry which is preliminary data.</text>
</comment>
<dbReference type="EMBL" id="BGZK01000106">
    <property type="protein sequence ID" value="GBP19248.1"/>
    <property type="molecule type" value="Genomic_DNA"/>
</dbReference>
<protein>
    <submittedName>
        <fullName evidence="1">Uncharacterized protein</fullName>
    </submittedName>
</protein>